<dbReference type="PANTHER" id="PTHR42918:SF15">
    <property type="entry name" value="LYSINE--TRNA LIGASE, CHLOROPLASTIC_MITOCHONDRIAL"/>
    <property type="match status" value="1"/>
</dbReference>
<dbReference type="InterPro" id="IPR004364">
    <property type="entry name" value="Aa-tRNA-synt_II"/>
</dbReference>
<keyword evidence="21" id="KW-0648">Protein biosynthesis</keyword>
<dbReference type="PRINTS" id="PR00982">
    <property type="entry name" value="TRNASYNTHLYS"/>
</dbReference>
<evidence type="ECO:0000256" key="6">
    <source>
        <dbReference type="ARBA" id="ARBA00022679"/>
    </source>
</evidence>
<dbReference type="EC" id="6.1.1.6" evidence="21"/>
<proteinExistence type="inferred from homology"/>
<dbReference type="PANTHER" id="PTHR42918">
    <property type="entry name" value="LYSYL-TRNA SYNTHETASE"/>
    <property type="match status" value="1"/>
</dbReference>
<evidence type="ECO:0000256" key="5">
    <source>
        <dbReference type="ARBA" id="ARBA00022598"/>
    </source>
</evidence>
<evidence type="ECO:0000313" key="24">
    <source>
        <dbReference type="EMBL" id="PZR03934.1"/>
    </source>
</evidence>
<dbReference type="PROSITE" id="PS50862">
    <property type="entry name" value="AA_TRNA_LIGASE_II"/>
    <property type="match status" value="1"/>
</dbReference>
<dbReference type="Pfam" id="PF00152">
    <property type="entry name" value="tRNA-synt_2"/>
    <property type="match status" value="1"/>
</dbReference>
<keyword evidence="16" id="KW-0046">Antibiotic resistance</keyword>
<evidence type="ECO:0000256" key="17">
    <source>
        <dbReference type="ARBA" id="ARBA00023268"/>
    </source>
</evidence>
<feature type="transmembrane region" description="Helical" evidence="22">
    <location>
        <begin position="214"/>
        <end position="236"/>
    </location>
</feature>
<dbReference type="Pfam" id="PF09924">
    <property type="entry name" value="LPG_synthase_C"/>
    <property type="match status" value="1"/>
</dbReference>
<keyword evidence="12 22" id="KW-1133">Transmembrane helix</keyword>
<evidence type="ECO:0000256" key="8">
    <source>
        <dbReference type="ARBA" id="ARBA00022723"/>
    </source>
</evidence>
<evidence type="ECO:0000256" key="20">
    <source>
        <dbReference type="ARBA" id="ARBA00048573"/>
    </source>
</evidence>
<evidence type="ECO:0000256" key="9">
    <source>
        <dbReference type="ARBA" id="ARBA00022741"/>
    </source>
</evidence>
<evidence type="ECO:0000256" key="18">
    <source>
        <dbReference type="ARBA" id="ARBA00024681"/>
    </source>
</evidence>
<dbReference type="EMBL" id="QFRA01000025">
    <property type="protein sequence ID" value="PZR03934.1"/>
    <property type="molecule type" value="Genomic_DNA"/>
</dbReference>
<dbReference type="Gene3D" id="2.40.50.140">
    <property type="entry name" value="Nucleic acid-binding proteins"/>
    <property type="match status" value="1"/>
</dbReference>
<keyword evidence="15 21" id="KW-0030">Aminoacyl-tRNA synthetase</keyword>
<dbReference type="Pfam" id="PF01336">
    <property type="entry name" value="tRNA_anti-codon"/>
    <property type="match status" value="1"/>
</dbReference>
<dbReference type="GO" id="GO:0006430">
    <property type="term" value="P:lysyl-tRNA aminoacylation"/>
    <property type="evidence" value="ECO:0007669"/>
    <property type="project" value="UniProtKB-UniRule"/>
</dbReference>
<dbReference type="GO" id="GO:0005886">
    <property type="term" value="C:plasma membrane"/>
    <property type="evidence" value="ECO:0007669"/>
    <property type="project" value="UniProtKB-SubCell"/>
</dbReference>
<sequence length="1112" mass="123482">MATGSGRVQDKTVFATFIKRFPPFFGTLLAVYSFIALLFSAVRPFRHQLQSIREFFDYVILPMPEVSISWALALGLLAGAILARKRLAWWVSVILLVILNIENILLFVLGVNGYDTGSTITTVELNVGFIVQAVMLIGLLVTRSAFPARTRHAAIRKAFAVYVIGEGLVTASGWLLVELFPHTLSRGNRLQWVLNKSFAFSLVDQKFFGGHPEWIVSFVITLASAIVFLLSVWTLFRSQRDNNAFTPDDETAIRAMIARWGEDDSLAYFATRRDKSVIYSPDGRAAVTYRVELGVCIASGDPIGNPAAWDQAVDAWLHQAVMYGWTPAVMGASDRGAHCYSSHGLQTLRLGDEAIIYTDSFSLSQPEFKAVRQAVARARRAGVTVRIRRHGELTDEEMASVQRDADAWRDTNNERGFSMALSRLGDPADSNNLLVEAIQDAHHSPTGVARRVGELSFSPWGRTGVSLDLMRRSPDSPNGTVEIMVSELCNAGLDVGVTRISLNFAMFRQVFATAHELGTGPVMRLWRSLLVFLSRWWQMEALYRSNEKYNPTWAPRYICFKDNRAIARVGLVSGIVEGFVPAPLSRRKPPLTPVGSVKREGAAEALELAPRLMEEARAGRVVHHRRSEQVKVRLEKAQRLRDEGVSPWPTAIRPTHTCAQIAGMDDGVAASISGRIIARRDFGGVMFLQLHDWSGDTQVIVEQARCSDYEAWRKDLDLADIIRVEGEKGVSRKGEPSLLADRIRFEAKSLHPLPNKTDGLTDPEARVRSRHIDLTVNAESRRALTARSAVLHSMRCDLHSSGYLEAETPILQPIHGGANARPFITHINAYNMNLYLRIAPELFLKRLMCGGVDRVFELGREFRNEGVDATHNPEFTSLEAYDAHGDYETMMTLTHELIVNAATAVHGKPVVTAPDGSMVDISGEWPVKSVLDAITEGARADGIWDGPVISVDTPREELDALMERAGMPLRPDADDGTIIEELYDEFVESRTIFPTFYKDFPVSVSPLTRRHRSKPGLTERWDLVVWGVELGTAYSELTDPIDQRQRLEEQSLLAAGGDPEAMELDEEFLRALEFGMPPTGGLGIGVDRIVMLITGSTIRQSLAFPLVKPDNS</sequence>
<dbReference type="GO" id="GO:0000049">
    <property type="term" value="F:tRNA binding"/>
    <property type="evidence" value="ECO:0007669"/>
    <property type="project" value="TreeGrafter"/>
</dbReference>
<dbReference type="SUPFAM" id="SSF55681">
    <property type="entry name" value="Class II aaRS and biotin synthetases"/>
    <property type="match status" value="1"/>
</dbReference>
<dbReference type="NCBIfam" id="TIGR00499">
    <property type="entry name" value="lysS_bact"/>
    <property type="match status" value="1"/>
</dbReference>
<feature type="transmembrane region" description="Helical" evidence="22">
    <location>
        <begin position="87"/>
        <end position="109"/>
    </location>
</feature>
<evidence type="ECO:0000256" key="4">
    <source>
        <dbReference type="ARBA" id="ARBA00022475"/>
    </source>
</evidence>
<evidence type="ECO:0000256" key="22">
    <source>
        <dbReference type="SAM" id="Phobius"/>
    </source>
</evidence>
<dbReference type="GO" id="GO:0046677">
    <property type="term" value="P:response to antibiotic"/>
    <property type="evidence" value="ECO:0007669"/>
    <property type="project" value="UniProtKB-KW"/>
</dbReference>
<dbReference type="InterPro" id="IPR012340">
    <property type="entry name" value="NA-bd_OB-fold"/>
</dbReference>
<dbReference type="AlphaFoldDB" id="A0A2W5UL23"/>
<dbReference type="Proteomes" id="UP000249432">
    <property type="component" value="Unassembled WGS sequence"/>
</dbReference>
<evidence type="ECO:0000256" key="21">
    <source>
        <dbReference type="HAMAP-Rule" id="MF_00252"/>
    </source>
</evidence>
<dbReference type="InterPro" id="IPR018149">
    <property type="entry name" value="Lys-tRNA-synth_II_C"/>
</dbReference>
<evidence type="ECO:0000256" key="16">
    <source>
        <dbReference type="ARBA" id="ARBA00023251"/>
    </source>
</evidence>
<comment type="subunit">
    <text evidence="21">Homodimer.</text>
</comment>
<dbReference type="InterPro" id="IPR044136">
    <property type="entry name" value="Lys-tRNA-ligase_II_N"/>
</dbReference>
<dbReference type="NCBIfam" id="NF001756">
    <property type="entry name" value="PRK00484.1"/>
    <property type="match status" value="1"/>
</dbReference>
<dbReference type="RefSeq" id="WP_303735296.1">
    <property type="nucleotide sequence ID" value="NZ_CAKZHK010000003.1"/>
</dbReference>
<evidence type="ECO:0000256" key="15">
    <source>
        <dbReference type="ARBA" id="ARBA00023146"/>
    </source>
</evidence>
<keyword evidence="11 21" id="KW-0460">Magnesium</keyword>
<keyword evidence="17" id="KW-0511">Multifunctional enzyme</keyword>
<comment type="caution">
    <text evidence="24">The sequence shown here is derived from an EMBL/GenBank/DDBJ whole genome shotgun (WGS) entry which is preliminary data.</text>
</comment>
<feature type="transmembrane region" description="Helical" evidence="22">
    <location>
        <begin position="129"/>
        <end position="146"/>
    </location>
</feature>
<evidence type="ECO:0000256" key="1">
    <source>
        <dbReference type="ARBA" id="ARBA00004651"/>
    </source>
</evidence>
<evidence type="ECO:0000256" key="13">
    <source>
        <dbReference type="ARBA" id="ARBA00023098"/>
    </source>
</evidence>
<reference evidence="24 25" key="1">
    <citation type="submission" date="2017-08" db="EMBL/GenBank/DDBJ databases">
        <title>Infants hospitalized years apart are colonized by the same room-sourced microbial strains.</title>
        <authorList>
            <person name="Brooks B."/>
            <person name="Olm M.R."/>
            <person name="Firek B.A."/>
            <person name="Baker R."/>
            <person name="Thomas B.C."/>
            <person name="Morowitz M.J."/>
            <person name="Banfield J.F."/>
        </authorList>
    </citation>
    <scope>NUCLEOTIDE SEQUENCE [LARGE SCALE GENOMIC DNA]</scope>
    <source>
        <strain evidence="24">S2_003_000_R1_3</strain>
    </source>
</reference>
<dbReference type="CDD" id="cd04322">
    <property type="entry name" value="LysRS_N"/>
    <property type="match status" value="1"/>
</dbReference>
<keyword evidence="5 21" id="KW-0436">Ligase</keyword>
<dbReference type="HAMAP" id="MF_00252">
    <property type="entry name" value="Lys_tRNA_synth_class2"/>
    <property type="match status" value="1"/>
</dbReference>
<evidence type="ECO:0000256" key="7">
    <source>
        <dbReference type="ARBA" id="ARBA00022692"/>
    </source>
</evidence>
<dbReference type="InterPro" id="IPR002313">
    <property type="entry name" value="Lys-tRNA-ligase_II"/>
</dbReference>
<feature type="binding site" evidence="21">
    <location>
        <position position="1029"/>
    </location>
    <ligand>
        <name>Mg(2+)</name>
        <dbReference type="ChEBI" id="CHEBI:18420"/>
        <label>1</label>
    </ligand>
</feature>
<feature type="transmembrane region" description="Helical" evidence="22">
    <location>
        <begin position="59"/>
        <end position="80"/>
    </location>
</feature>
<comment type="subcellular location">
    <subcellularLocation>
        <location evidence="1">Cell membrane</location>
        <topology evidence="1">Multi-pass membrane protein</topology>
    </subcellularLocation>
    <subcellularLocation>
        <location evidence="21">Cytoplasm</location>
    </subcellularLocation>
</comment>
<accession>A0A2W5UL23</accession>
<keyword evidence="4" id="KW-1003">Cell membrane</keyword>
<feature type="binding site" evidence="21">
    <location>
        <position position="1029"/>
    </location>
    <ligand>
        <name>Mg(2+)</name>
        <dbReference type="ChEBI" id="CHEBI:18420"/>
        <label>2</label>
    </ligand>
</feature>
<keyword evidence="7 22" id="KW-0812">Transmembrane</keyword>
<keyword evidence="14 22" id="KW-0472">Membrane</keyword>
<dbReference type="Pfam" id="PF16995">
    <property type="entry name" value="tRNA-synt_2_TM"/>
    <property type="match status" value="1"/>
</dbReference>
<evidence type="ECO:0000256" key="11">
    <source>
        <dbReference type="ARBA" id="ARBA00022842"/>
    </source>
</evidence>
<evidence type="ECO:0000256" key="19">
    <source>
        <dbReference type="ARBA" id="ARBA00047540"/>
    </source>
</evidence>
<name>A0A2W5UL23_9CORY</name>
<protein>
    <recommendedName>
        <fullName evidence="21">Lysine--tRNA ligase</fullName>
        <ecNumber evidence="21">6.1.1.6</ecNumber>
    </recommendedName>
    <alternativeName>
        <fullName evidence="21">Lysyl-tRNA synthetase</fullName>
        <shortName evidence="21">LysRS</shortName>
    </alternativeName>
</protein>
<evidence type="ECO:0000256" key="12">
    <source>
        <dbReference type="ARBA" id="ARBA00022989"/>
    </source>
</evidence>
<dbReference type="GO" id="GO:0000287">
    <property type="term" value="F:magnesium ion binding"/>
    <property type="evidence" value="ECO:0007669"/>
    <property type="project" value="UniProtKB-UniRule"/>
</dbReference>
<evidence type="ECO:0000256" key="10">
    <source>
        <dbReference type="ARBA" id="ARBA00022840"/>
    </source>
</evidence>
<keyword evidence="13" id="KW-0443">Lipid metabolism</keyword>
<comment type="similarity">
    <text evidence="21">Belongs to the class-II aminoacyl-tRNA synthetase family.</text>
</comment>
<dbReference type="GO" id="GO:0004824">
    <property type="term" value="F:lysine-tRNA ligase activity"/>
    <property type="evidence" value="ECO:0007669"/>
    <property type="project" value="UniProtKB-UniRule"/>
</dbReference>
<evidence type="ECO:0000313" key="25">
    <source>
        <dbReference type="Proteomes" id="UP000249432"/>
    </source>
</evidence>
<evidence type="ECO:0000259" key="23">
    <source>
        <dbReference type="PROSITE" id="PS50862"/>
    </source>
</evidence>
<organism evidence="24 25">
    <name type="scientific">Corynebacterium kroppenstedtii</name>
    <dbReference type="NCBI Taxonomy" id="161879"/>
    <lineage>
        <taxon>Bacteria</taxon>
        <taxon>Bacillati</taxon>
        <taxon>Actinomycetota</taxon>
        <taxon>Actinomycetes</taxon>
        <taxon>Mycobacteriales</taxon>
        <taxon>Corynebacteriaceae</taxon>
        <taxon>Corynebacterium</taxon>
    </lineage>
</organism>
<dbReference type="SUPFAM" id="SSF50249">
    <property type="entry name" value="Nucleic acid-binding proteins"/>
    <property type="match status" value="1"/>
</dbReference>
<evidence type="ECO:0000256" key="3">
    <source>
        <dbReference type="ARBA" id="ARBA00009968"/>
    </source>
</evidence>
<evidence type="ECO:0000256" key="14">
    <source>
        <dbReference type="ARBA" id="ARBA00023136"/>
    </source>
</evidence>
<keyword evidence="8 21" id="KW-0479">Metal-binding</keyword>
<dbReference type="NCBIfam" id="NF002821">
    <property type="entry name" value="PRK02983.1"/>
    <property type="match status" value="1"/>
</dbReference>
<dbReference type="InterPro" id="IPR031553">
    <property type="entry name" value="tRNA-synt_2_TM"/>
</dbReference>
<dbReference type="InterPro" id="IPR004365">
    <property type="entry name" value="NA-bd_OB_tRNA"/>
</dbReference>
<dbReference type="GO" id="GO:0050071">
    <property type="term" value="F:phosphatidylglycerol lysyltransferase activity"/>
    <property type="evidence" value="ECO:0007669"/>
    <property type="project" value="UniProtKB-EC"/>
</dbReference>
<feature type="transmembrane region" description="Helical" evidence="22">
    <location>
        <begin position="21"/>
        <end position="39"/>
    </location>
</feature>
<comment type="catalytic activity">
    <reaction evidence="19">
        <text>L-lysyl-tRNA(Lys) + a 1,2-diacyl-sn-glycero-3-phospho-(1'-sn-glycerol) = a 1,2-diacyl-sn-glycero-3-phospho-1'-(3'-O-L-lysyl)-sn-glycerol + tRNA(Lys)</text>
        <dbReference type="Rhea" id="RHEA:10668"/>
        <dbReference type="Rhea" id="RHEA-COMP:9696"/>
        <dbReference type="Rhea" id="RHEA-COMP:9697"/>
        <dbReference type="ChEBI" id="CHEBI:64716"/>
        <dbReference type="ChEBI" id="CHEBI:75792"/>
        <dbReference type="ChEBI" id="CHEBI:78442"/>
        <dbReference type="ChEBI" id="CHEBI:78529"/>
        <dbReference type="EC" id="2.3.2.3"/>
    </reaction>
</comment>
<keyword evidence="9 21" id="KW-0547">Nucleotide-binding</keyword>
<dbReference type="GO" id="GO:0005524">
    <property type="term" value="F:ATP binding"/>
    <property type="evidence" value="ECO:0007669"/>
    <property type="project" value="UniProtKB-UniRule"/>
</dbReference>
<keyword evidence="10 21" id="KW-0067">ATP-binding</keyword>
<gene>
    <name evidence="21" type="primary">lysS</name>
    <name evidence="24" type="ORF">DI525_08500</name>
</gene>
<keyword evidence="21" id="KW-0963">Cytoplasm</keyword>
<dbReference type="InterPro" id="IPR006195">
    <property type="entry name" value="aa-tRNA-synth_II"/>
</dbReference>
<dbReference type="GO" id="GO:0006629">
    <property type="term" value="P:lipid metabolic process"/>
    <property type="evidence" value="ECO:0007669"/>
    <property type="project" value="UniProtKB-KW"/>
</dbReference>
<feature type="domain" description="Aminoacyl-transfer RNA synthetases class-II family profile" evidence="23">
    <location>
        <begin position="787"/>
        <end position="1109"/>
    </location>
</feature>
<dbReference type="InterPro" id="IPR024320">
    <property type="entry name" value="LPG_synthase_C"/>
</dbReference>
<comment type="similarity">
    <text evidence="2">In the N-terminal section; belongs to the LPG synthetase family.</text>
</comment>
<dbReference type="GO" id="GO:0005829">
    <property type="term" value="C:cytosol"/>
    <property type="evidence" value="ECO:0007669"/>
    <property type="project" value="TreeGrafter"/>
</dbReference>
<feature type="binding site" evidence="21">
    <location>
        <position position="1022"/>
    </location>
    <ligand>
        <name>Mg(2+)</name>
        <dbReference type="ChEBI" id="CHEBI:18420"/>
        <label>1</label>
    </ligand>
</feature>
<keyword evidence="6" id="KW-0808">Transferase</keyword>
<comment type="cofactor">
    <cofactor evidence="21">
        <name>Mg(2+)</name>
        <dbReference type="ChEBI" id="CHEBI:18420"/>
    </cofactor>
    <text evidence="21">Binds 3 Mg(2+) ions per subunit.</text>
</comment>
<dbReference type="InterPro" id="IPR045864">
    <property type="entry name" value="aa-tRNA-synth_II/BPL/LPL"/>
</dbReference>
<comment type="similarity">
    <text evidence="3">In the C-terminal section; belongs to the class-II aminoacyl-tRNA synthetase family.</text>
</comment>
<dbReference type="Gene3D" id="3.30.930.10">
    <property type="entry name" value="Bira Bifunctional Protein, Domain 2"/>
    <property type="match status" value="1"/>
</dbReference>
<comment type="function">
    <text evidence="18">Catalyzes the production of L-lysyl-tRNA(Lys)transfer and the transfer of a lysyl group from L-lysyl-tRNA(Lys) to membrane-bound phosphatidylglycerol (PG), which produces lysylphosphatidylglycerol (LPG), one of the components of the bacterial membrane with a positive net charge. LPG synthesis contributes to the resistance to cationic antimicrobial peptides (CAMPs) and likely protects M.tuberculosis against the CAMPs produced by competiting microorganisms (bacteriocins). In fact, the modification of anionic phosphatidylglycerol with positively charged L-lysine results in repulsion of the peptides.</text>
</comment>
<evidence type="ECO:0000256" key="2">
    <source>
        <dbReference type="ARBA" id="ARBA00005270"/>
    </source>
</evidence>
<comment type="catalytic activity">
    <reaction evidence="20 21">
        <text>tRNA(Lys) + L-lysine + ATP = L-lysyl-tRNA(Lys) + AMP + diphosphate</text>
        <dbReference type="Rhea" id="RHEA:20792"/>
        <dbReference type="Rhea" id="RHEA-COMP:9696"/>
        <dbReference type="Rhea" id="RHEA-COMP:9697"/>
        <dbReference type="ChEBI" id="CHEBI:30616"/>
        <dbReference type="ChEBI" id="CHEBI:32551"/>
        <dbReference type="ChEBI" id="CHEBI:33019"/>
        <dbReference type="ChEBI" id="CHEBI:78442"/>
        <dbReference type="ChEBI" id="CHEBI:78529"/>
        <dbReference type="ChEBI" id="CHEBI:456215"/>
        <dbReference type="EC" id="6.1.1.6"/>
    </reaction>
</comment>